<dbReference type="AlphaFoldDB" id="A0A7C1JVJ0"/>
<accession>A0A7C1JVJ0</accession>
<dbReference type="PANTHER" id="PTHR30193:SF37">
    <property type="entry name" value="INNER MEMBRANE ABC TRANSPORTER PERMEASE PROTEIN YCJO"/>
    <property type="match status" value="1"/>
</dbReference>
<evidence type="ECO:0000256" key="2">
    <source>
        <dbReference type="ARBA" id="ARBA00022448"/>
    </source>
</evidence>
<reference evidence="9" key="1">
    <citation type="journal article" date="2020" name="mSystems">
        <title>Genome- and Community-Level Interaction Insights into Carbon Utilization and Element Cycling Functions of Hydrothermarchaeota in Hydrothermal Sediment.</title>
        <authorList>
            <person name="Zhou Z."/>
            <person name="Liu Y."/>
            <person name="Xu W."/>
            <person name="Pan J."/>
            <person name="Luo Z.H."/>
            <person name="Li M."/>
        </authorList>
    </citation>
    <scope>NUCLEOTIDE SEQUENCE [LARGE SCALE GENOMIC DNA]</scope>
    <source>
        <strain evidence="9">SpSt-289</strain>
    </source>
</reference>
<feature type="transmembrane region" description="Helical" evidence="7">
    <location>
        <begin position="159"/>
        <end position="184"/>
    </location>
</feature>
<keyword evidence="4 7" id="KW-0812">Transmembrane</keyword>
<dbReference type="GO" id="GO:0005886">
    <property type="term" value="C:plasma membrane"/>
    <property type="evidence" value="ECO:0007669"/>
    <property type="project" value="UniProtKB-SubCell"/>
</dbReference>
<feature type="transmembrane region" description="Helical" evidence="7">
    <location>
        <begin position="9"/>
        <end position="28"/>
    </location>
</feature>
<evidence type="ECO:0000256" key="5">
    <source>
        <dbReference type="ARBA" id="ARBA00022989"/>
    </source>
</evidence>
<dbReference type="Gene3D" id="1.10.3720.10">
    <property type="entry name" value="MetI-like"/>
    <property type="match status" value="1"/>
</dbReference>
<comment type="caution">
    <text evidence="9">The sequence shown here is derived from an EMBL/GenBank/DDBJ whole genome shotgun (WGS) entry which is preliminary data.</text>
</comment>
<dbReference type="Pfam" id="PF00528">
    <property type="entry name" value="BPD_transp_1"/>
    <property type="match status" value="1"/>
</dbReference>
<dbReference type="InterPro" id="IPR035906">
    <property type="entry name" value="MetI-like_sf"/>
</dbReference>
<evidence type="ECO:0000313" key="9">
    <source>
        <dbReference type="EMBL" id="HDX33727.1"/>
    </source>
</evidence>
<gene>
    <name evidence="9" type="ORF">ENQ20_19935</name>
</gene>
<dbReference type="CDD" id="cd06261">
    <property type="entry name" value="TM_PBP2"/>
    <property type="match status" value="1"/>
</dbReference>
<protein>
    <submittedName>
        <fullName evidence="9">Sugar ABC transporter permease</fullName>
    </submittedName>
</protein>
<dbReference type="InterPro" id="IPR051393">
    <property type="entry name" value="ABC_transporter_permease"/>
</dbReference>
<sequence length="296" mass="34069">MTLRQRQILWAYIFLSVSLLFFITIRWWPTLLAFDISFRNWNVFQGSGPWIGLANYERIWEDLFRPRSAVRAAFSNTLRYVLFGVPIQLTLALCFALLLARIRVLAGFFRAAYFIPFVTSLVAVAFVWNWLYAPQMGLINQLLKLIGWPTQQFLRDTSLALPSITAVAIWRSIGFAIVIFLAGLQQIPDIFYEAAQIDGANRWQMFWRITLPLLNPVIVYLAVLQTIDFLRMFDLVQNMTQGGPLNSTTTVVLEVYNEGFSSYNMGYAAALTVILFLVILLITVIQLRVLSRRVEY</sequence>
<keyword evidence="6 7" id="KW-0472">Membrane</keyword>
<evidence type="ECO:0000256" key="6">
    <source>
        <dbReference type="ARBA" id="ARBA00023136"/>
    </source>
</evidence>
<feature type="transmembrane region" description="Helical" evidence="7">
    <location>
        <begin position="267"/>
        <end position="290"/>
    </location>
</feature>
<evidence type="ECO:0000256" key="3">
    <source>
        <dbReference type="ARBA" id="ARBA00022475"/>
    </source>
</evidence>
<dbReference type="SUPFAM" id="SSF161098">
    <property type="entry name" value="MetI-like"/>
    <property type="match status" value="1"/>
</dbReference>
<evidence type="ECO:0000256" key="4">
    <source>
        <dbReference type="ARBA" id="ARBA00022692"/>
    </source>
</evidence>
<feature type="domain" description="ABC transmembrane type-1" evidence="8">
    <location>
        <begin position="74"/>
        <end position="286"/>
    </location>
</feature>
<evidence type="ECO:0000256" key="7">
    <source>
        <dbReference type="RuleBase" id="RU363032"/>
    </source>
</evidence>
<feature type="transmembrane region" description="Helical" evidence="7">
    <location>
        <begin position="205"/>
        <end position="227"/>
    </location>
</feature>
<name>A0A7C1JVJ0_9CHLR</name>
<dbReference type="GO" id="GO:0055085">
    <property type="term" value="P:transmembrane transport"/>
    <property type="evidence" value="ECO:0007669"/>
    <property type="project" value="InterPro"/>
</dbReference>
<comment type="subcellular location">
    <subcellularLocation>
        <location evidence="1 7">Cell membrane</location>
        <topology evidence="1 7">Multi-pass membrane protein</topology>
    </subcellularLocation>
</comment>
<feature type="transmembrane region" description="Helical" evidence="7">
    <location>
        <begin position="111"/>
        <end position="131"/>
    </location>
</feature>
<comment type="similarity">
    <text evidence="7">Belongs to the binding-protein-dependent transport system permease family.</text>
</comment>
<keyword evidence="5 7" id="KW-1133">Transmembrane helix</keyword>
<feature type="transmembrane region" description="Helical" evidence="7">
    <location>
        <begin position="80"/>
        <end position="99"/>
    </location>
</feature>
<dbReference type="PANTHER" id="PTHR30193">
    <property type="entry name" value="ABC TRANSPORTER PERMEASE PROTEIN"/>
    <property type="match status" value="1"/>
</dbReference>
<proteinExistence type="inferred from homology"/>
<evidence type="ECO:0000256" key="1">
    <source>
        <dbReference type="ARBA" id="ARBA00004651"/>
    </source>
</evidence>
<dbReference type="EMBL" id="DSMG01000199">
    <property type="protein sequence ID" value="HDX33727.1"/>
    <property type="molecule type" value="Genomic_DNA"/>
</dbReference>
<organism evidence="9">
    <name type="scientific">Caldilinea aerophila</name>
    <dbReference type="NCBI Taxonomy" id="133453"/>
    <lineage>
        <taxon>Bacteria</taxon>
        <taxon>Bacillati</taxon>
        <taxon>Chloroflexota</taxon>
        <taxon>Caldilineae</taxon>
        <taxon>Caldilineales</taxon>
        <taxon>Caldilineaceae</taxon>
        <taxon>Caldilinea</taxon>
    </lineage>
</organism>
<dbReference type="InterPro" id="IPR000515">
    <property type="entry name" value="MetI-like"/>
</dbReference>
<evidence type="ECO:0000259" key="8">
    <source>
        <dbReference type="PROSITE" id="PS50928"/>
    </source>
</evidence>
<dbReference type="PROSITE" id="PS50928">
    <property type="entry name" value="ABC_TM1"/>
    <property type="match status" value="1"/>
</dbReference>
<keyword evidence="2 7" id="KW-0813">Transport</keyword>
<keyword evidence="3" id="KW-1003">Cell membrane</keyword>